<dbReference type="InterPro" id="IPR008974">
    <property type="entry name" value="TRAF-like"/>
</dbReference>
<evidence type="ECO:0000259" key="4">
    <source>
        <dbReference type="PROSITE" id="PS50144"/>
    </source>
</evidence>
<dbReference type="CDD" id="cd18280">
    <property type="entry name" value="BTB_POZ_BPM_plant"/>
    <property type="match status" value="1"/>
</dbReference>
<dbReference type="Pfam" id="PF22486">
    <property type="entry name" value="MATH_2"/>
    <property type="match status" value="1"/>
</dbReference>
<evidence type="ECO:0000313" key="5">
    <source>
        <dbReference type="EMBL" id="CDM86419.1"/>
    </source>
</evidence>
<dbReference type="InterPro" id="IPR045005">
    <property type="entry name" value="BPM1-6"/>
</dbReference>
<dbReference type="InterPro" id="IPR000210">
    <property type="entry name" value="BTB/POZ_dom"/>
</dbReference>
<dbReference type="PANTHER" id="PTHR26379:SF313">
    <property type="entry name" value="MATH DOMAIN-CONTAINING PROTEIN"/>
    <property type="match status" value="1"/>
</dbReference>
<dbReference type="SUPFAM" id="SSF54695">
    <property type="entry name" value="POZ domain"/>
    <property type="match status" value="1"/>
</dbReference>
<dbReference type="SMART" id="SM00225">
    <property type="entry name" value="BTB"/>
    <property type="match status" value="1"/>
</dbReference>
<accession>A0A077S4M4</accession>
<name>A0A077S4M4_WHEAT</name>
<comment type="pathway">
    <text evidence="1">Protein modification; protein ubiquitination.</text>
</comment>
<dbReference type="Gene3D" id="1.25.40.420">
    <property type="match status" value="1"/>
</dbReference>
<organism evidence="5">
    <name type="scientific">Triticum aestivum</name>
    <name type="common">Wheat</name>
    <dbReference type="NCBI Taxonomy" id="4565"/>
    <lineage>
        <taxon>Eukaryota</taxon>
        <taxon>Viridiplantae</taxon>
        <taxon>Streptophyta</taxon>
        <taxon>Embryophyta</taxon>
        <taxon>Tracheophyta</taxon>
        <taxon>Spermatophyta</taxon>
        <taxon>Magnoliopsida</taxon>
        <taxon>Liliopsida</taxon>
        <taxon>Poales</taxon>
        <taxon>Poaceae</taxon>
        <taxon>BOP clade</taxon>
        <taxon>Pooideae</taxon>
        <taxon>Triticodae</taxon>
        <taxon>Triticeae</taxon>
        <taxon>Triticinae</taxon>
        <taxon>Triticum</taxon>
    </lineage>
</organism>
<dbReference type="InterPro" id="IPR056423">
    <property type="entry name" value="BACK_BPM_SPOP"/>
</dbReference>
<evidence type="ECO:0000256" key="1">
    <source>
        <dbReference type="ARBA" id="ARBA00004906"/>
    </source>
</evidence>
<evidence type="ECO:0000259" key="3">
    <source>
        <dbReference type="PROSITE" id="PS50097"/>
    </source>
</evidence>
<dbReference type="EMBL" id="HG670306">
    <property type="protein sequence ID" value="CDM86419.1"/>
    <property type="molecule type" value="Genomic_DNA"/>
</dbReference>
<proteinExistence type="inferred from homology"/>
<dbReference type="Gene3D" id="2.60.210.10">
    <property type="entry name" value="Apoptosis, Tumor Necrosis Factor Receptor Associated Protein 2, Chain A"/>
    <property type="match status" value="1"/>
</dbReference>
<dbReference type="PROSITE" id="PS50144">
    <property type="entry name" value="MATH"/>
    <property type="match status" value="1"/>
</dbReference>
<dbReference type="HOGENOM" id="CLU_004253_2_0_1"/>
<dbReference type="AlphaFoldDB" id="A0A077S4M4"/>
<dbReference type="PANTHER" id="PTHR26379">
    <property type="entry name" value="BTB/POZ AND MATH DOMAIN-CONTAINING PROTEIN 1"/>
    <property type="match status" value="1"/>
</dbReference>
<dbReference type="GO" id="GO:0016567">
    <property type="term" value="P:protein ubiquitination"/>
    <property type="evidence" value="ECO:0007669"/>
    <property type="project" value="InterPro"/>
</dbReference>
<dbReference type="Pfam" id="PF24570">
    <property type="entry name" value="BACK_BPM_SPOP"/>
    <property type="match status" value="1"/>
</dbReference>
<dbReference type="PROSITE" id="PS50097">
    <property type="entry name" value="BTB"/>
    <property type="match status" value="1"/>
</dbReference>
<evidence type="ECO:0008006" key="6">
    <source>
        <dbReference type="Google" id="ProtNLM"/>
    </source>
</evidence>
<dbReference type="SUPFAM" id="SSF49599">
    <property type="entry name" value="TRAF domain-like"/>
    <property type="match status" value="1"/>
</dbReference>
<dbReference type="CDD" id="cd00121">
    <property type="entry name" value="MATH"/>
    <property type="match status" value="1"/>
</dbReference>
<dbReference type="InterPro" id="IPR002083">
    <property type="entry name" value="MATH/TRAF_dom"/>
</dbReference>
<evidence type="ECO:0000256" key="2">
    <source>
        <dbReference type="ARBA" id="ARBA00010846"/>
    </source>
</evidence>
<feature type="domain" description="BTB" evidence="3">
    <location>
        <begin position="214"/>
        <end position="281"/>
    </location>
</feature>
<reference evidence="5" key="1">
    <citation type="journal article" date="2014" name="Science">
        <title>Structural and functional partitioning of bread wheat chromosome 3B.</title>
        <authorList>
            <person name="Choulet F."/>
            <person name="Alberti A."/>
            <person name="Theil S."/>
            <person name="Glover N."/>
            <person name="Barbe V."/>
            <person name="Daron J."/>
            <person name="Pingault L."/>
            <person name="Sourdille P."/>
            <person name="Couloux A."/>
            <person name="Paux E."/>
            <person name="Leroy P."/>
            <person name="Mangenot S."/>
            <person name="Guilhot N."/>
            <person name="Le Gouis J."/>
            <person name="Balfourier F."/>
            <person name="Alaux M."/>
            <person name="Jamilloux V."/>
            <person name="Poulain J."/>
            <person name="Durand C."/>
            <person name="Bellec A."/>
            <person name="Gaspin C."/>
            <person name="Safar J."/>
            <person name="Dolezel J."/>
            <person name="Rogers J."/>
            <person name="Vandepoele K."/>
            <person name="Aury J.M."/>
            <person name="Mayer K."/>
            <person name="Berges H."/>
            <person name="Quesneville H."/>
            <person name="Wincker P."/>
            <person name="Feuillet C."/>
        </authorList>
    </citation>
    <scope>NUCLEOTIDE SEQUENCE</scope>
</reference>
<gene>
    <name evidence="5" type="ORF">TRAES_3BF061700080CFD_c1</name>
</gene>
<sequence length="380" mass="41760">MSAAAGKPSRSASAIIASTASGYHLLKIDGYSRTKGIPTGERIKSPSGYHLLKIDGYSRTKGIPTGERIKSRPFTLGGHRWYIVYHPNGSGQQYADCISLFLVLDEDVTTAVKAQHKFSFADELTDQAPSFASVAVHNHNSQQRWGNAMFMKRADLEKSKHLKDDCFTIRCDIVVISDYRAEDLPEETPPAFVTVAPSDLHQHLGDLLNTEKGADVVFEVGGHTFAAHRCVLAARSPFFSAELFGGMEGDTAGVVRIDEMEAQVFKALLCFAYTDSLPVTLKEDEDVVCQHLLVAADRYNMERLKSICEEKLCKYINAGTITNILTLAEQHHCEGLKKACLSFLSSPANLRALLDSDGFDHLSRSYPSVIKNLIAMSALV</sequence>
<dbReference type="Gene3D" id="3.30.710.10">
    <property type="entry name" value="Potassium Channel Kv1.1, Chain A"/>
    <property type="match status" value="1"/>
</dbReference>
<feature type="domain" description="MATH" evidence="4">
    <location>
        <begin position="47"/>
        <end position="173"/>
    </location>
</feature>
<dbReference type="Pfam" id="PF00651">
    <property type="entry name" value="BTB"/>
    <property type="match status" value="1"/>
</dbReference>
<dbReference type="InterPro" id="IPR011333">
    <property type="entry name" value="SKP1/BTB/POZ_sf"/>
</dbReference>
<protein>
    <recommendedName>
        <fullName evidence="6">BTB domain-containing protein</fullName>
    </recommendedName>
</protein>
<comment type="similarity">
    <text evidence="2">Belongs to the Tdpoz family.</text>
</comment>